<evidence type="ECO:0000256" key="8">
    <source>
        <dbReference type="ARBA" id="ARBA00023242"/>
    </source>
</evidence>
<dbReference type="FunFam" id="3.30.70.2610:FF:000001">
    <property type="entry name" value="General transcription factor IIH subunit 4"/>
    <property type="match status" value="1"/>
</dbReference>
<keyword evidence="7 9" id="KW-0234">DNA repair</keyword>
<sequence length="483" mass="54541">MAAVAEPAKVARAPGQGSNGAAAALSGGDQNRAVGFGNETINDFLDRQPAATLRNLYNRPSNTLAVFRLLPPMARQLVMHLLFLDAPLALDQYLVWIKRGEGKRQHEEGLRRLERLHIIILQASKLTLSAVFRDSLRTALMGGGEHRSFGVPSEQGTEDRTVDVAMLDEYARNKWESILHFMVGSEGAPSPGEAVLYLLRRSDLMQRVEDSNRLGITSRGFQFLLEDVNTQLWDILLQYLSLSNQRRMDIVDILSFLFMLGSLTLGQSYSAEDLPESQLHCLQDFADYGLVYQTSPKHFYPTRLATTLTNHDAQPLRGGSGSDEEQGFIVLETNYRLYAYTSNPLRIAVLQLFTHIKARFSNLVLGSLTRDSIKAALAKGISAEQVIAYLSHHAHPQMIARNDPLLPITVTDQVRLWEREKNRVAAEEGYLYMDFSSAEDFKLVRDYAKSLSVLLWQEERSRRFFVEARGQEPVRDFIRRRLA</sequence>
<dbReference type="STRING" id="1684307.A0A316U3S4"/>
<dbReference type="Pfam" id="PF18307">
    <property type="entry name" value="Tfb2_C"/>
    <property type="match status" value="1"/>
</dbReference>
<keyword evidence="13" id="KW-1185">Reference proteome</keyword>
<dbReference type="Proteomes" id="UP000245942">
    <property type="component" value="Unassembled WGS sequence"/>
</dbReference>
<dbReference type="InterPro" id="IPR004598">
    <property type="entry name" value="TFIIH_p52/Tfb2"/>
</dbReference>
<evidence type="ECO:0000256" key="10">
    <source>
        <dbReference type="SAM" id="MobiDB-lite"/>
    </source>
</evidence>
<dbReference type="AlphaFoldDB" id="A0A316U3S4"/>
<comment type="similarity">
    <text evidence="3 9">Belongs to the TFB2 family.</text>
</comment>
<evidence type="ECO:0000256" key="4">
    <source>
        <dbReference type="ARBA" id="ARBA00022763"/>
    </source>
</evidence>
<evidence type="ECO:0000256" key="3">
    <source>
        <dbReference type="ARBA" id="ARBA00007132"/>
    </source>
</evidence>
<evidence type="ECO:0000313" key="13">
    <source>
        <dbReference type="Proteomes" id="UP000245942"/>
    </source>
</evidence>
<dbReference type="GO" id="GO:0005675">
    <property type="term" value="C:transcription factor TFIIH holo complex"/>
    <property type="evidence" value="ECO:0007669"/>
    <property type="project" value="TreeGrafter"/>
</dbReference>
<keyword evidence="6 9" id="KW-0804">Transcription</keyword>
<dbReference type="NCBIfam" id="TIGR00625">
    <property type="entry name" value="tfb2"/>
    <property type="match status" value="1"/>
</dbReference>
<dbReference type="Gene3D" id="3.30.70.2610">
    <property type="match status" value="1"/>
</dbReference>
<evidence type="ECO:0000256" key="1">
    <source>
        <dbReference type="ARBA" id="ARBA00002817"/>
    </source>
</evidence>
<dbReference type="GeneID" id="37016163"/>
<evidence type="ECO:0000259" key="11">
    <source>
        <dbReference type="Pfam" id="PF18307"/>
    </source>
</evidence>
<accession>A0A316U3S4</accession>
<dbReference type="GO" id="GO:0000439">
    <property type="term" value="C:transcription factor TFIIH core complex"/>
    <property type="evidence" value="ECO:0007669"/>
    <property type="project" value="InterPro"/>
</dbReference>
<dbReference type="EMBL" id="KZ819330">
    <property type="protein sequence ID" value="PWN19820.1"/>
    <property type="molecule type" value="Genomic_DNA"/>
</dbReference>
<evidence type="ECO:0000313" key="12">
    <source>
        <dbReference type="EMBL" id="PWN19820.1"/>
    </source>
</evidence>
<comment type="function">
    <text evidence="9">Component of the general transcription and DNA repair factor IIH (TFIIH) core complex which is involved in general and transcription-coupled nucleotide excision repair (NER) of damaged DNA.</text>
</comment>
<comment type="subcellular location">
    <subcellularLocation>
        <location evidence="2 9">Nucleus</location>
    </subcellularLocation>
</comment>
<gene>
    <name evidence="12" type="ORF">BCV69DRAFT_300124</name>
</gene>
<keyword evidence="5 9" id="KW-0805">Transcription regulation</keyword>
<dbReference type="GO" id="GO:0006366">
    <property type="term" value="P:transcription by RNA polymerase II"/>
    <property type="evidence" value="ECO:0007669"/>
    <property type="project" value="UniProtKB-ARBA"/>
</dbReference>
<dbReference type="PANTHER" id="PTHR13152:SF0">
    <property type="entry name" value="GENERAL TRANSCRIPTION FACTOR IIH SUBUNIT 4"/>
    <property type="match status" value="1"/>
</dbReference>
<dbReference type="InterPro" id="IPR040662">
    <property type="entry name" value="Tfb2_C"/>
</dbReference>
<comment type="function">
    <text evidence="1">Component of the general transcription and DNA repair factor IIH (TFIIH) core complex, which is involved in general and transcription-coupled nucleotide excision repair (NER) of damaged DNA and, when complexed to TFIIK, in RNA transcription by RNA polymerase II. In NER, TFIIH acts by opening DNA around the lesion to allow the excision of the damaged oligonucleotide and its replacement by a new DNA fragment. In transcription, TFIIH has an essential role in transcription initiation. When the pre-initiation complex (PIC) has been established, TFIIH is required for promoter opening and promoter escape. Phosphorylation of the C-terminal tail (CTD) of the largest subunit of RNA polymerase II by the kinase module TFIIK controls the initiation of transcription.</text>
</comment>
<evidence type="ECO:0000256" key="5">
    <source>
        <dbReference type="ARBA" id="ARBA00023015"/>
    </source>
</evidence>
<dbReference type="RefSeq" id="XP_025346980.1">
    <property type="nucleotide sequence ID" value="XM_025494429.1"/>
</dbReference>
<evidence type="ECO:0000256" key="2">
    <source>
        <dbReference type="ARBA" id="ARBA00004123"/>
    </source>
</evidence>
<organism evidence="12 13">
    <name type="scientific">Pseudomicrostroma glucosiphilum</name>
    <dbReference type="NCBI Taxonomy" id="1684307"/>
    <lineage>
        <taxon>Eukaryota</taxon>
        <taxon>Fungi</taxon>
        <taxon>Dikarya</taxon>
        <taxon>Basidiomycota</taxon>
        <taxon>Ustilaginomycotina</taxon>
        <taxon>Exobasidiomycetes</taxon>
        <taxon>Microstromatales</taxon>
        <taxon>Microstromatales incertae sedis</taxon>
        <taxon>Pseudomicrostroma</taxon>
    </lineage>
</organism>
<evidence type="ECO:0000256" key="7">
    <source>
        <dbReference type="ARBA" id="ARBA00023204"/>
    </source>
</evidence>
<name>A0A316U3S4_9BASI</name>
<dbReference type="GO" id="GO:0006289">
    <property type="term" value="P:nucleotide-excision repair"/>
    <property type="evidence" value="ECO:0007669"/>
    <property type="project" value="InterPro"/>
</dbReference>
<dbReference type="GO" id="GO:0003690">
    <property type="term" value="F:double-stranded DNA binding"/>
    <property type="evidence" value="ECO:0007669"/>
    <property type="project" value="TreeGrafter"/>
</dbReference>
<keyword evidence="4 9" id="KW-0227">DNA damage</keyword>
<feature type="region of interest" description="Disordered" evidence="10">
    <location>
        <begin position="1"/>
        <end position="24"/>
    </location>
</feature>
<proteinExistence type="inferred from homology"/>
<reference evidence="12 13" key="1">
    <citation type="journal article" date="2018" name="Mol. Biol. Evol.">
        <title>Broad Genomic Sampling Reveals a Smut Pathogenic Ancestry of the Fungal Clade Ustilaginomycotina.</title>
        <authorList>
            <person name="Kijpornyongpan T."/>
            <person name="Mondo S.J."/>
            <person name="Barry K."/>
            <person name="Sandor L."/>
            <person name="Lee J."/>
            <person name="Lipzen A."/>
            <person name="Pangilinan J."/>
            <person name="LaButti K."/>
            <person name="Hainaut M."/>
            <person name="Henrissat B."/>
            <person name="Grigoriev I.V."/>
            <person name="Spatafora J.W."/>
            <person name="Aime M.C."/>
        </authorList>
    </citation>
    <scope>NUCLEOTIDE SEQUENCE [LARGE SCALE GENOMIC DNA]</scope>
    <source>
        <strain evidence="12 13">MCA 4718</strain>
    </source>
</reference>
<dbReference type="Pfam" id="PF03849">
    <property type="entry name" value="Tfb2"/>
    <property type="match status" value="1"/>
</dbReference>
<dbReference type="GO" id="GO:0001671">
    <property type="term" value="F:ATPase activator activity"/>
    <property type="evidence" value="ECO:0007669"/>
    <property type="project" value="InterPro"/>
</dbReference>
<dbReference type="PANTHER" id="PTHR13152">
    <property type="entry name" value="TFIIH, POLYPEPTIDE 4"/>
    <property type="match status" value="1"/>
</dbReference>
<dbReference type="OrthoDB" id="413460at2759"/>
<keyword evidence="8 9" id="KW-0539">Nucleus</keyword>
<evidence type="ECO:0000256" key="6">
    <source>
        <dbReference type="ARBA" id="ARBA00023163"/>
    </source>
</evidence>
<protein>
    <recommendedName>
        <fullName evidence="9">RNA polymerase II transcription factor B subunit 2</fullName>
    </recommendedName>
</protein>
<feature type="domain" description="Transcription factor Tfb2 C-terminal" evidence="11">
    <location>
        <begin position="412"/>
        <end position="479"/>
    </location>
</feature>
<evidence type="ECO:0000256" key="9">
    <source>
        <dbReference type="RuleBase" id="RU364024"/>
    </source>
</evidence>